<organism evidence="1 2">
    <name type="scientific">Amphritea pacifica</name>
    <dbReference type="NCBI Taxonomy" id="2811233"/>
    <lineage>
        <taxon>Bacteria</taxon>
        <taxon>Pseudomonadati</taxon>
        <taxon>Pseudomonadota</taxon>
        <taxon>Gammaproteobacteria</taxon>
        <taxon>Oceanospirillales</taxon>
        <taxon>Oceanospirillaceae</taxon>
        <taxon>Amphritea</taxon>
    </lineage>
</organism>
<sequence length="116" mass="13025">MAKARLDAEGIPVFVAEEYRVNMQWRYSNALGGVKVQVLLRFAKQAKTILAQDYSALLKDEFGKEQVVCPKCASTDIGPFTRGKRPAFVVLLLPGFPLFLYRHGTRCKSCGHFSRT</sequence>
<dbReference type="Proteomes" id="UP000760472">
    <property type="component" value="Unassembled WGS sequence"/>
</dbReference>
<dbReference type="EMBL" id="JAFFZP010000029">
    <property type="protein sequence ID" value="MBN0988921.1"/>
    <property type="molecule type" value="Genomic_DNA"/>
</dbReference>
<reference evidence="1 2" key="1">
    <citation type="submission" date="2021-02" db="EMBL/GenBank/DDBJ databases">
        <title>A novel species of genus Amphritea isolated from a fishpond in China.</title>
        <authorList>
            <person name="Lu H."/>
        </authorList>
    </citation>
    <scope>NUCLEOTIDE SEQUENCE [LARGE SCALE GENOMIC DNA]</scope>
    <source>
        <strain evidence="1 2">RP18W</strain>
    </source>
</reference>
<accession>A0ABS2WB22</accession>
<keyword evidence="2" id="KW-1185">Reference proteome</keyword>
<evidence type="ECO:0000313" key="2">
    <source>
        <dbReference type="Proteomes" id="UP000760472"/>
    </source>
</evidence>
<comment type="caution">
    <text evidence="1">The sequence shown here is derived from an EMBL/GenBank/DDBJ whole genome shotgun (WGS) entry which is preliminary data.</text>
</comment>
<proteinExistence type="predicted"/>
<gene>
    <name evidence="1" type="ORF">JW498_16235</name>
</gene>
<name>A0ABS2WB22_9GAMM</name>
<protein>
    <submittedName>
        <fullName evidence="1">DUF2007 domain-containing protein</fullName>
    </submittedName>
</protein>
<dbReference type="RefSeq" id="WP_205214071.1">
    <property type="nucleotide sequence ID" value="NZ_JAFFZP010000029.1"/>
</dbReference>
<evidence type="ECO:0000313" key="1">
    <source>
        <dbReference type="EMBL" id="MBN0988921.1"/>
    </source>
</evidence>